<dbReference type="STRING" id="1295533.A0A1E3HQ16"/>
<evidence type="ECO:0000256" key="8">
    <source>
        <dbReference type="ARBA" id="ARBA00023098"/>
    </source>
</evidence>
<dbReference type="InterPro" id="IPR029071">
    <property type="entry name" value="Ubiquitin-like_domsf"/>
</dbReference>
<dbReference type="GO" id="GO:0042761">
    <property type="term" value="P:very long-chain fatty acid biosynthetic process"/>
    <property type="evidence" value="ECO:0007669"/>
    <property type="project" value="TreeGrafter"/>
</dbReference>
<evidence type="ECO:0000256" key="9">
    <source>
        <dbReference type="ARBA" id="ARBA00023136"/>
    </source>
</evidence>
<reference evidence="12 13" key="1">
    <citation type="submission" date="2016-06" db="EMBL/GenBank/DDBJ databases">
        <title>Evolution of pathogenesis and genome organization in the Tremellales.</title>
        <authorList>
            <person name="Cuomo C."/>
            <person name="Litvintseva A."/>
            <person name="Heitman J."/>
            <person name="Chen Y."/>
            <person name="Sun S."/>
            <person name="Springer D."/>
            <person name="Dromer F."/>
            <person name="Young S."/>
            <person name="Zeng Q."/>
            <person name="Chapman S."/>
            <person name="Gujja S."/>
            <person name="Saif S."/>
            <person name="Birren B."/>
        </authorList>
    </citation>
    <scope>NUCLEOTIDE SEQUENCE [LARGE SCALE GENOMIC DNA]</scope>
    <source>
        <strain evidence="12 13">CBS 6039</strain>
    </source>
</reference>
<feature type="domain" description="3-oxo-5-alpha-steroid 4-dehydrogenase C-terminal" evidence="11">
    <location>
        <begin position="153"/>
        <end position="257"/>
    </location>
</feature>
<dbReference type="GO" id="GO:0005789">
    <property type="term" value="C:endoplasmic reticulum membrane"/>
    <property type="evidence" value="ECO:0007669"/>
    <property type="project" value="UniProtKB-SubCell"/>
</dbReference>
<evidence type="ECO:0000256" key="7">
    <source>
        <dbReference type="ARBA" id="ARBA00023002"/>
    </source>
</evidence>
<dbReference type="RefSeq" id="XP_018993496.1">
    <property type="nucleotide sequence ID" value="XM_019138060.1"/>
</dbReference>
<gene>
    <name evidence="12" type="ORF">L202_04086</name>
</gene>
<evidence type="ECO:0000313" key="12">
    <source>
        <dbReference type="EMBL" id="ODN78450.1"/>
    </source>
</evidence>
<comment type="subcellular location">
    <subcellularLocation>
        <location evidence="1">Endoplasmic reticulum membrane</location>
        <topology evidence="1">Multi-pass membrane protein</topology>
    </subcellularLocation>
</comment>
<evidence type="ECO:0000256" key="5">
    <source>
        <dbReference type="ARBA" id="ARBA00022857"/>
    </source>
</evidence>
<dbReference type="AlphaFoldDB" id="A0A1E3HQ16"/>
<evidence type="ECO:0000256" key="10">
    <source>
        <dbReference type="SAM" id="Phobius"/>
    </source>
</evidence>
<dbReference type="PROSITE" id="PS50244">
    <property type="entry name" value="S5A_REDUCTASE"/>
    <property type="match status" value="1"/>
</dbReference>
<comment type="similarity">
    <text evidence="2">Belongs to the steroid 5-alpha reductase family.</text>
</comment>
<keyword evidence="8" id="KW-0443">Lipid metabolism</keyword>
<keyword evidence="5" id="KW-0521">NADP</keyword>
<evidence type="ECO:0000313" key="13">
    <source>
        <dbReference type="Proteomes" id="UP000094065"/>
    </source>
</evidence>
<dbReference type="Proteomes" id="UP000094065">
    <property type="component" value="Unassembled WGS sequence"/>
</dbReference>
<name>A0A1E3HQ16_9TREE</name>
<evidence type="ECO:0000256" key="6">
    <source>
        <dbReference type="ARBA" id="ARBA00022989"/>
    </source>
</evidence>
<dbReference type="SUPFAM" id="SSF54236">
    <property type="entry name" value="Ubiquitin-like"/>
    <property type="match status" value="1"/>
</dbReference>
<keyword evidence="4 10" id="KW-0812">Transmembrane</keyword>
<feature type="transmembrane region" description="Helical" evidence="10">
    <location>
        <begin position="232"/>
        <end position="259"/>
    </location>
</feature>
<dbReference type="Gene3D" id="3.10.20.90">
    <property type="entry name" value="Phosphatidylinositol 3-kinase Catalytic Subunit, Chain A, domain 1"/>
    <property type="match status" value="1"/>
</dbReference>
<dbReference type="EMBL" id="AWGJ01000006">
    <property type="protein sequence ID" value="ODN78450.1"/>
    <property type="molecule type" value="Genomic_DNA"/>
</dbReference>
<feature type="transmembrane region" description="Helical" evidence="10">
    <location>
        <begin position="279"/>
        <end position="299"/>
    </location>
</feature>
<dbReference type="InterPro" id="IPR039357">
    <property type="entry name" value="SRD5A/TECR"/>
</dbReference>
<evidence type="ECO:0000256" key="3">
    <source>
        <dbReference type="ARBA" id="ARBA00022516"/>
    </source>
</evidence>
<keyword evidence="13" id="KW-1185">Reference proteome</keyword>
<sequence length="327" mass="36673">MVALTIASQGKPTISLDFTAAHPKDVTVKQLKIAVQAKFPKLVFNRQRITLPGVASKPIALTDEDKTLADYGVGEGAKLRLKDLGQQVGYRTLYLWEYAGPIVLNPLLLYYSHAIWGQYDASPLQLTVRNLIVIHFIKRFLESAFVHDFSRATVPLSFVYRNCAYYWGICGGLIGLTLYRPAYAQQALEGTLLGDSRWITFWTIFELSAELLNLNAHIHLRSLRQPAGQPRLFPTGLGFGTAVCANYWFEILGVLALVAMTGFDIGSGSYSGSLEGSLLMGRLAVIYLCIGTYFMKIWADGKYARYKREFDNKVFPGKRYKLFPPLY</sequence>
<evidence type="ECO:0000256" key="1">
    <source>
        <dbReference type="ARBA" id="ARBA00004477"/>
    </source>
</evidence>
<dbReference type="GO" id="GO:0016627">
    <property type="term" value="F:oxidoreductase activity, acting on the CH-CH group of donors"/>
    <property type="evidence" value="ECO:0007669"/>
    <property type="project" value="InterPro"/>
</dbReference>
<protein>
    <recommendedName>
        <fullName evidence="11">3-oxo-5-alpha-steroid 4-dehydrogenase C-terminal domain-containing protein</fullName>
    </recommendedName>
</protein>
<evidence type="ECO:0000256" key="4">
    <source>
        <dbReference type="ARBA" id="ARBA00022692"/>
    </source>
</evidence>
<organism evidence="12 13">
    <name type="scientific">Cryptococcus amylolentus CBS 6039</name>
    <dbReference type="NCBI Taxonomy" id="1295533"/>
    <lineage>
        <taxon>Eukaryota</taxon>
        <taxon>Fungi</taxon>
        <taxon>Dikarya</taxon>
        <taxon>Basidiomycota</taxon>
        <taxon>Agaricomycotina</taxon>
        <taxon>Tremellomycetes</taxon>
        <taxon>Tremellales</taxon>
        <taxon>Cryptococcaceae</taxon>
        <taxon>Cryptococcus</taxon>
    </lineage>
</organism>
<evidence type="ECO:0000256" key="2">
    <source>
        <dbReference type="ARBA" id="ARBA00007742"/>
    </source>
</evidence>
<dbReference type="PANTHER" id="PTHR10556:SF28">
    <property type="entry name" value="VERY-LONG-CHAIN ENOYL-COA REDUCTASE"/>
    <property type="match status" value="1"/>
</dbReference>
<evidence type="ECO:0000259" key="11">
    <source>
        <dbReference type="Pfam" id="PF02544"/>
    </source>
</evidence>
<dbReference type="GeneID" id="30155395"/>
<feature type="transmembrane region" description="Helical" evidence="10">
    <location>
        <begin position="158"/>
        <end position="179"/>
    </location>
</feature>
<dbReference type="InterPro" id="IPR001104">
    <property type="entry name" value="3-oxo-5_a-steroid_4-DH_C"/>
</dbReference>
<keyword evidence="7" id="KW-0560">Oxidoreductase</keyword>
<keyword evidence="3" id="KW-0444">Lipid biosynthesis</keyword>
<accession>A0A1E3HQ16</accession>
<dbReference type="Pfam" id="PF02544">
    <property type="entry name" value="Steroid_dh"/>
    <property type="match status" value="1"/>
</dbReference>
<dbReference type="OrthoDB" id="540503at2759"/>
<proteinExistence type="inferred from homology"/>
<comment type="caution">
    <text evidence="12">The sequence shown here is derived from an EMBL/GenBank/DDBJ whole genome shotgun (WGS) entry which is preliminary data.</text>
</comment>
<dbReference type="PANTHER" id="PTHR10556">
    <property type="entry name" value="3-OXO-5-ALPHA-STEROID 4-DEHYDROGENASE"/>
    <property type="match status" value="1"/>
</dbReference>
<keyword evidence="9 10" id="KW-0472">Membrane</keyword>
<keyword evidence="6 10" id="KW-1133">Transmembrane helix</keyword>